<reference evidence="1" key="1">
    <citation type="submission" date="2019-12" db="EMBL/GenBank/DDBJ databases">
        <authorList>
            <person name="zhang j."/>
            <person name="sun C.M."/>
        </authorList>
    </citation>
    <scope>NUCLEOTIDE SEQUENCE</scope>
    <source>
        <strain evidence="1">NS-1</strain>
    </source>
</reference>
<name>A0A8A7KIS3_9FIRM</name>
<keyword evidence="2" id="KW-1185">Reference proteome</keyword>
<dbReference type="InterPro" id="IPR007344">
    <property type="entry name" value="GrpB/CoaE"/>
</dbReference>
<dbReference type="Proteomes" id="UP000665020">
    <property type="component" value="Chromosome"/>
</dbReference>
<dbReference type="KEGG" id="ifn:GM661_07160"/>
<protein>
    <submittedName>
        <fullName evidence="1">GrpB family protein</fullName>
    </submittedName>
</protein>
<evidence type="ECO:0000313" key="2">
    <source>
        <dbReference type="Proteomes" id="UP000665020"/>
    </source>
</evidence>
<dbReference type="AlphaFoldDB" id="A0A8A7KIS3"/>
<organism evidence="1 2">
    <name type="scientific">Iocasia fonsfrigidae</name>
    <dbReference type="NCBI Taxonomy" id="2682810"/>
    <lineage>
        <taxon>Bacteria</taxon>
        <taxon>Bacillati</taxon>
        <taxon>Bacillota</taxon>
        <taxon>Clostridia</taxon>
        <taxon>Halanaerobiales</taxon>
        <taxon>Halanaerobiaceae</taxon>
        <taxon>Iocasia</taxon>
    </lineage>
</organism>
<proteinExistence type="predicted"/>
<dbReference type="PANTHER" id="PTHR34822:SF1">
    <property type="entry name" value="GRPB FAMILY PROTEIN"/>
    <property type="match status" value="1"/>
</dbReference>
<sequence length="193" mass="22878">MGKSLSEMTLEELWQLFPIILRKHNPEYKKWYFNEKEKIKKAVGVNTIERINHIGSSAVAGLIAKPTVDILLEVDCNSDIDNLKLRLKNAGWILMASENEPDLKMSFNKGYTPDGFAEKVFHLHVRFLGDWDELYFRDYLIIHKEVAKKYGELKQKLERQYKHNRDGYTEAKTEFIKKWTKQARHEFPNRYMP</sequence>
<dbReference type="PANTHER" id="PTHR34822">
    <property type="entry name" value="GRPB DOMAIN PROTEIN (AFU_ORTHOLOGUE AFUA_1G01530)"/>
    <property type="match status" value="1"/>
</dbReference>
<evidence type="ECO:0000313" key="1">
    <source>
        <dbReference type="EMBL" id="QTL97782.1"/>
    </source>
</evidence>
<dbReference type="EMBL" id="CP046640">
    <property type="protein sequence ID" value="QTL97782.1"/>
    <property type="molecule type" value="Genomic_DNA"/>
</dbReference>
<dbReference type="Pfam" id="PF04229">
    <property type="entry name" value="GrpB"/>
    <property type="match status" value="1"/>
</dbReference>
<dbReference type="Gene3D" id="3.30.460.10">
    <property type="entry name" value="Beta Polymerase, domain 2"/>
    <property type="match status" value="1"/>
</dbReference>
<accession>A0A8A7KIS3</accession>
<dbReference type="RefSeq" id="WP_125989561.1">
    <property type="nucleotide sequence ID" value="NZ_CP046640.1"/>
</dbReference>
<dbReference type="InterPro" id="IPR043519">
    <property type="entry name" value="NT_sf"/>
</dbReference>
<dbReference type="SUPFAM" id="SSF81301">
    <property type="entry name" value="Nucleotidyltransferase"/>
    <property type="match status" value="1"/>
</dbReference>
<gene>
    <name evidence="1" type="ORF">GM661_07160</name>
</gene>